<feature type="signal peptide" evidence="4">
    <location>
        <begin position="1"/>
        <end position="23"/>
    </location>
</feature>
<evidence type="ECO:0000313" key="7">
    <source>
        <dbReference type="Proteomes" id="UP001152607"/>
    </source>
</evidence>
<sequence length="596" mass="64967">MAVNRAAWCVALVFCTLPPALHAAGKPLSIPPSQNWEGKDGPWSTFRAEVGTPSQQIRLLPAHDQSSTWTILSEACAANDGECGESRGRIFHRDDSTTWEKFGTYDTKPVLEERVGLKAPGLFGWDDLTLGWVGDNLPTIKNQSVVGITSNDFWIGSLPLNPRPINFTNYNNPIPSLMENLWKKTEDPIPSLSWSYTAGAYNLAPKVLGSLVLGGYDTTRFRPNSISFPFGQDQSLDFQVAIQSITSSMESASLLDRKDAIIAYISTMVADIWLPINVCEKFEKAFGLTWDSKAELYLMNSSLHQSLLAKDPTVRFTVGPETSGGAVTIEMPYWNFYHTSKVNATSSSTDQMYFPLKRAANDTQYILGRTFLQSVHMSVDYHRQSFNLSQALYPSSSTEQVIVAVDPPPGQETPGAGADGGPADGGDRSLQPSSGGLSTGAIAGIAVGIAIVAGVLAAVVFMMYRRRRQSKAPAKSSEPSVQDHLQHEVSGEQLKVEAGDGHFHEVAGDTSFMPELGAHDKYNKLAEAEGNAYRIHEMPGDNTNPAEMSDHGRKLAEMSGETRKISEMPGDTRKPAEMSADAPQTDQKHYPDFHGS</sequence>
<dbReference type="InterPro" id="IPR001461">
    <property type="entry name" value="Aspartic_peptidase_A1"/>
</dbReference>
<dbReference type="GO" id="GO:0000324">
    <property type="term" value="C:fungal-type vacuole"/>
    <property type="evidence" value="ECO:0007669"/>
    <property type="project" value="TreeGrafter"/>
</dbReference>
<keyword evidence="3" id="KW-0472">Membrane</keyword>
<dbReference type="InterPro" id="IPR021109">
    <property type="entry name" value="Peptidase_aspartic_dom_sf"/>
</dbReference>
<feature type="transmembrane region" description="Helical" evidence="3">
    <location>
        <begin position="441"/>
        <end position="464"/>
    </location>
</feature>
<feature type="domain" description="Peptidase A1" evidence="5">
    <location>
        <begin position="44"/>
        <end position="389"/>
    </location>
</feature>
<name>A0A9W4XSV7_9PLEO</name>
<feature type="compositionally biased region" description="Basic and acidic residues" evidence="2">
    <location>
        <begin position="557"/>
        <end position="576"/>
    </location>
</feature>
<evidence type="ECO:0000256" key="3">
    <source>
        <dbReference type="SAM" id="Phobius"/>
    </source>
</evidence>
<dbReference type="CDD" id="cd12087">
    <property type="entry name" value="TM_EGFR-like"/>
    <property type="match status" value="1"/>
</dbReference>
<feature type="region of interest" description="Disordered" evidence="2">
    <location>
        <begin position="405"/>
        <end position="434"/>
    </location>
</feature>
<keyword evidence="3" id="KW-1133">Transmembrane helix</keyword>
<feature type="chain" id="PRO_5040764733" description="Peptidase A1 domain-containing protein" evidence="4">
    <location>
        <begin position="24"/>
        <end position="596"/>
    </location>
</feature>
<dbReference type="AlphaFoldDB" id="A0A9W4XSV7"/>
<dbReference type="Gene3D" id="2.40.70.10">
    <property type="entry name" value="Acid Proteases"/>
    <property type="match status" value="2"/>
</dbReference>
<evidence type="ECO:0000313" key="6">
    <source>
        <dbReference type="EMBL" id="CAI6336351.1"/>
    </source>
</evidence>
<keyword evidence="7" id="KW-1185">Reference proteome</keyword>
<organism evidence="6 7">
    <name type="scientific">Periconia digitata</name>
    <dbReference type="NCBI Taxonomy" id="1303443"/>
    <lineage>
        <taxon>Eukaryota</taxon>
        <taxon>Fungi</taxon>
        <taxon>Dikarya</taxon>
        <taxon>Ascomycota</taxon>
        <taxon>Pezizomycotina</taxon>
        <taxon>Dothideomycetes</taxon>
        <taxon>Pleosporomycetidae</taxon>
        <taxon>Pleosporales</taxon>
        <taxon>Massarineae</taxon>
        <taxon>Periconiaceae</taxon>
        <taxon>Periconia</taxon>
    </lineage>
</organism>
<dbReference type="InterPro" id="IPR033121">
    <property type="entry name" value="PEPTIDASE_A1"/>
</dbReference>
<dbReference type="SUPFAM" id="SSF50630">
    <property type="entry name" value="Acid proteases"/>
    <property type="match status" value="1"/>
</dbReference>
<feature type="region of interest" description="Disordered" evidence="2">
    <location>
        <begin position="557"/>
        <end position="596"/>
    </location>
</feature>
<dbReference type="PANTHER" id="PTHR47966:SF51">
    <property type="entry name" value="BETA-SITE APP-CLEAVING ENZYME, ISOFORM A-RELATED"/>
    <property type="match status" value="1"/>
</dbReference>
<comment type="caution">
    <text evidence="6">The sequence shown here is derived from an EMBL/GenBank/DDBJ whole genome shotgun (WGS) entry which is preliminary data.</text>
</comment>
<accession>A0A9W4XSV7</accession>
<evidence type="ECO:0000259" key="5">
    <source>
        <dbReference type="PROSITE" id="PS51767"/>
    </source>
</evidence>
<dbReference type="GO" id="GO:0004190">
    <property type="term" value="F:aspartic-type endopeptidase activity"/>
    <property type="evidence" value="ECO:0007669"/>
    <property type="project" value="InterPro"/>
</dbReference>
<dbReference type="PANTHER" id="PTHR47966">
    <property type="entry name" value="BETA-SITE APP-CLEAVING ENZYME, ISOFORM A-RELATED"/>
    <property type="match status" value="1"/>
</dbReference>
<reference evidence="6" key="1">
    <citation type="submission" date="2023-01" db="EMBL/GenBank/DDBJ databases">
        <authorList>
            <person name="Van Ghelder C."/>
            <person name="Rancurel C."/>
        </authorList>
    </citation>
    <scope>NUCLEOTIDE SEQUENCE</scope>
    <source>
        <strain evidence="6">CNCM I-4278</strain>
    </source>
</reference>
<dbReference type="PROSITE" id="PS51767">
    <property type="entry name" value="PEPTIDASE_A1"/>
    <property type="match status" value="1"/>
</dbReference>
<dbReference type="GO" id="GO:0006508">
    <property type="term" value="P:proteolysis"/>
    <property type="evidence" value="ECO:0007669"/>
    <property type="project" value="InterPro"/>
</dbReference>
<evidence type="ECO:0000256" key="2">
    <source>
        <dbReference type="SAM" id="MobiDB-lite"/>
    </source>
</evidence>
<evidence type="ECO:0000256" key="4">
    <source>
        <dbReference type="SAM" id="SignalP"/>
    </source>
</evidence>
<comment type="similarity">
    <text evidence="1">Belongs to the peptidase A1 family.</text>
</comment>
<dbReference type="Proteomes" id="UP001152607">
    <property type="component" value="Unassembled WGS sequence"/>
</dbReference>
<gene>
    <name evidence="6" type="ORF">PDIGIT_LOCUS9448</name>
</gene>
<proteinExistence type="inferred from homology"/>
<protein>
    <recommendedName>
        <fullName evidence="5">Peptidase A1 domain-containing protein</fullName>
    </recommendedName>
</protein>
<keyword evidence="4" id="KW-0732">Signal</keyword>
<dbReference type="OrthoDB" id="4074350at2759"/>
<evidence type="ECO:0000256" key="1">
    <source>
        <dbReference type="ARBA" id="ARBA00007447"/>
    </source>
</evidence>
<dbReference type="EMBL" id="CAOQHR010000006">
    <property type="protein sequence ID" value="CAI6336351.1"/>
    <property type="molecule type" value="Genomic_DNA"/>
</dbReference>
<dbReference type="Pfam" id="PF00026">
    <property type="entry name" value="Asp"/>
    <property type="match status" value="1"/>
</dbReference>
<keyword evidence="3" id="KW-0812">Transmembrane</keyword>
<feature type="compositionally biased region" description="Basic and acidic residues" evidence="2">
    <location>
        <begin position="586"/>
        <end position="596"/>
    </location>
</feature>